<dbReference type="AlphaFoldDB" id="A0A146LK76"/>
<dbReference type="EMBL" id="GDHC01010760">
    <property type="protein sequence ID" value="JAQ07869.1"/>
    <property type="molecule type" value="Transcribed_RNA"/>
</dbReference>
<feature type="region of interest" description="Disordered" evidence="1">
    <location>
        <begin position="199"/>
        <end position="236"/>
    </location>
</feature>
<feature type="compositionally biased region" description="Acidic residues" evidence="1">
    <location>
        <begin position="144"/>
        <end position="169"/>
    </location>
</feature>
<accession>A0A146LK76</accession>
<feature type="region of interest" description="Disordered" evidence="1">
    <location>
        <begin position="129"/>
        <end position="171"/>
    </location>
</feature>
<gene>
    <name evidence="2" type="ORF">g.10943</name>
</gene>
<proteinExistence type="predicted"/>
<protein>
    <submittedName>
        <fullName evidence="2">Uncharacterized protein</fullName>
    </submittedName>
</protein>
<name>A0A146LK76_LYGHE</name>
<evidence type="ECO:0000256" key="1">
    <source>
        <dbReference type="SAM" id="MobiDB-lite"/>
    </source>
</evidence>
<sequence length="236" mass="25173">MGFNRYPYSRNAYYNYETVQPTYTYSSTHTHSPSNTYAPSYGYSAPQPGDRSPNAAVHEFDIPPRTFTTMPNLDDENIFGGVEPPYIPHGADEEEAGDDVDYGVATAEDVGTAEEVGTSEVVGAAEAVGAAEDAGSAEDAGTTEYDETEINNADSFDDGYDDEYGEEDGGAYHEGVDETEIFETIHTPAHSDIVEYVSPDDSVIVEASEGDAGTPVEDGDLDTEGEGSDHGADESV</sequence>
<feature type="compositionally biased region" description="Basic and acidic residues" evidence="1">
    <location>
        <begin position="227"/>
        <end position="236"/>
    </location>
</feature>
<reference evidence="2" key="1">
    <citation type="journal article" date="2016" name="Gigascience">
        <title>De novo construction of an expanded transcriptome assembly for the western tarnished plant bug, Lygus hesperus.</title>
        <authorList>
            <person name="Tassone E.E."/>
            <person name="Geib S.M."/>
            <person name="Hall B."/>
            <person name="Fabrick J.A."/>
            <person name="Brent C.S."/>
            <person name="Hull J.J."/>
        </authorList>
    </citation>
    <scope>NUCLEOTIDE SEQUENCE</scope>
</reference>
<feature type="compositionally biased region" description="Low complexity" evidence="1">
    <location>
        <begin position="129"/>
        <end position="140"/>
    </location>
</feature>
<evidence type="ECO:0000313" key="2">
    <source>
        <dbReference type="EMBL" id="JAQ07869.1"/>
    </source>
</evidence>
<feature type="compositionally biased region" description="Acidic residues" evidence="1">
    <location>
        <begin position="217"/>
        <end position="226"/>
    </location>
</feature>
<organism evidence="2">
    <name type="scientific">Lygus hesperus</name>
    <name type="common">Western plant bug</name>
    <dbReference type="NCBI Taxonomy" id="30085"/>
    <lineage>
        <taxon>Eukaryota</taxon>
        <taxon>Metazoa</taxon>
        <taxon>Ecdysozoa</taxon>
        <taxon>Arthropoda</taxon>
        <taxon>Hexapoda</taxon>
        <taxon>Insecta</taxon>
        <taxon>Pterygota</taxon>
        <taxon>Neoptera</taxon>
        <taxon>Paraneoptera</taxon>
        <taxon>Hemiptera</taxon>
        <taxon>Heteroptera</taxon>
        <taxon>Panheteroptera</taxon>
        <taxon>Cimicomorpha</taxon>
        <taxon>Miridae</taxon>
        <taxon>Mirini</taxon>
        <taxon>Lygus</taxon>
    </lineage>
</organism>
<feature type="region of interest" description="Disordered" evidence="1">
    <location>
        <begin position="37"/>
        <end position="57"/>
    </location>
</feature>